<dbReference type="GO" id="GO:0061138">
    <property type="term" value="P:morphogenesis of a branching epithelium"/>
    <property type="evidence" value="ECO:0007669"/>
    <property type="project" value="InterPro"/>
</dbReference>
<dbReference type="EMBL" id="HBUF01564254">
    <property type="protein sequence ID" value="CAG6763790.1"/>
    <property type="molecule type" value="Transcribed_RNA"/>
</dbReference>
<dbReference type="InterPro" id="IPR047935">
    <property type="entry name" value="BTBD7_BTB_POZ_second"/>
</dbReference>
<name>A0A8D9ACE9_9HEMI</name>
<dbReference type="Pfam" id="PF07707">
    <property type="entry name" value="BACK"/>
    <property type="match status" value="1"/>
</dbReference>
<dbReference type="InterPro" id="IPR047936">
    <property type="entry name" value="BTBD7_BACK"/>
</dbReference>
<dbReference type="SMART" id="SM00875">
    <property type="entry name" value="BACK"/>
    <property type="match status" value="1"/>
</dbReference>
<dbReference type="Pfam" id="PF00651">
    <property type="entry name" value="BTB"/>
    <property type="match status" value="1"/>
</dbReference>
<dbReference type="EMBL" id="HBUF01394151">
    <property type="protein sequence ID" value="CAG6734905.1"/>
    <property type="molecule type" value="Transcribed_RNA"/>
</dbReference>
<evidence type="ECO:0000313" key="2">
    <source>
        <dbReference type="EMBL" id="CAG6763789.1"/>
    </source>
</evidence>
<dbReference type="EMBL" id="HBUF01052784">
    <property type="protein sequence ID" value="CAG6622544.1"/>
    <property type="molecule type" value="Transcribed_RNA"/>
</dbReference>
<dbReference type="EMBL" id="HBUF01564253">
    <property type="protein sequence ID" value="CAG6763789.1"/>
    <property type="molecule type" value="Transcribed_RNA"/>
</dbReference>
<reference evidence="2" key="1">
    <citation type="submission" date="2021-05" db="EMBL/GenBank/DDBJ databases">
        <authorList>
            <person name="Alioto T."/>
            <person name="Alioto T."/>
            <person name="Gomez Garrido J."/>
        </authorList>
    </citation>
    <scope>NUCLEOTIDE SEQUENCE</scope>
</reference>
<accession>A0A8D9ACE9</accession>
<dbReference type="PANTHER" id="PTHR16064">
    <property type="entry name" value="BTB POZ DOMAIN CONTAINING 7"/>
    <property type="match status" value="1"/>
</dbReference>
<dbReference type="PROSITE" id="PS50097">
    <property type="entry name" value="BTB"/>
    <property type="match status" value="2"/>
</dbReference>
<organism evidence="2">
    <name type="scientific">Cacopsylla melanoneura</name>
    <dbReference type="NCBI Taxonomy" id="428564"/>
    <lineage>
        <taxon>Eukaryota</taxon>
        <taxon>Metazoa</taxon>
        <taxon>Ecdysozoa</taxon>
        <taxon>Arthropoda</taxon>
        <taxon>Hexapoda</taxon>
        <taxon>Insecta</taxon>
        <taxon>Pterygota</taxon>
        <taxon>Neoptera</taxon>
        <taxon>Paraneoptera</taxon>
        <taxon>Hemiptera</taxon>
        <taxon>Sternorrhyncha</taxon>
        <taxon>Psylloidea</taxon>
        <taxon>Psyllidae</taxon>
        <taxon>Psyllinae</taxon>
        <taxon>Cacopsylla</taxon>
    </lineage>
</organism>
<feature type="domain" description="BTB" evidence="1">
    <location>
        <begin position="264"/>
        <end position="331"/>
    </location>
</feature>
<dbReference type="EMBL" id="HBUF01052783">
    <property type="protein sequence ID" value="CAG6622543.1"/>
    <property type="molecule type" value="Transcribed_RNA"/>
</dbReference>
<protein>
    <submittedName>
        <fullName evidence="2">BTB/POZ domain-containing protein 7</fullName>
    </submittedName>
</protein>
<dbReference type="InterPro" id="IPR042345">
    <property type="entry name" value="Btbd7"/>
</dbReference>
<dbReference type="EMBL" id="HBUF01221724">
    <property type="protein sequence ID" value="CAG6669704.1"/>
    <property type="molecule type" value="Transcribed_RNA"/>
</dbReference>
<dbReference type="Gene3D" id="3.30.710.10">
    <property type="entry name" value="Potassium Channel Kv1.1, Chain A"/>
    <property type="match status" value="2"/>
</dbReference>
<dbReference type="EMBL" id="HBUF01394152">
    <property type="protein sequence ID" value="CAG6734906.1"/>
    <property type="molecule type" value="Transcribed_RNA"/>
</dbReference>
<dbReference type="InterPro" id="IPR011333">
    <property type="entry name" value="SKP1/BTB/POZ_sf"/>
</dbReference>
<dbReference type="InterPro" id="IPR000210">
    <property type="entry name" value="BTB/POZ_dom"/>
</dbReference>
<sequence>MKNASEKQHASMSSRMGVVESTAAADSRSFDSSSVFVRDRKKLKMTGFATLRKKLIRKRRSSKASDHGRVIRELIADWTPLEVSALLEEYEALQALKDLSVQAELARPPAATYKQDLATLYELKYCTDIDLIFRGTCFPIHRAILSARCPFFRNLLSEYPGHGSQIRFDLTTPGVDMSVFAALLRILYTGDIGPRDSNINLSALKQVADELITPNTLEQDLRYLLETGDYADASLVFTSDSSTEDYRRPDSGCSEYGFRPKLDLPCHKAILSARSPFFRNLIQRRSRLGEEHSERSYHVPTRIVLDESVIPKRYAKVLLHAIYLDHVDLGLILRGNGCGSNLGSLGEVEALTHTGRIRPSALEEAMELYQIGRFLELDIVAQGCEDLILEHLTLDSLPTVLRWGSQPHGSPWVGRQARHFLREEFSQVANSPVLFQLDKKHLIEALQSDFLLASELDVLSAVLKWGENQLVRRIEDREPNLVSQTAHSVSRKGIKKRDLNDVELRELLSELLPLVRMDHVIPQNSDILCQAIRRGLVSTPPSHMMGNDNRDLLPRVNAWVRTPNALGLFVRPRLFQPYYDEIKALLEDQMVQELDLMRYRRTCYVADIPDTLYMIDKKSRSHPNPTTSLPPSVPIPDTATLNAMLKREQKLRASPYCQRAQSLPLSSHHNINRQIRLRVVREFNLPDSIADILENAVCYCTEVEEEEEEGAVMSSQSCGRYASNSKTLSRNKKTCLNELPAIITEQDFHRQPECESSSCSDGHLSEILPDVAMATSINQISSSLNQVSVNQAEMLPPELELDLGNGTVPPFRRSNHATFYPPPHRFI</sequence>
<dbReference type="SMART" id="SM00225">
    <property type="entry name" value="BTB"/>
    <property type="match status" value="2"/>
</dbReference>
<evidence type="ECO:0000259" key="1">
    <source>
        <dbReference type="PROSITE" id="PS50097"/>
    </source>
</evidence>
<dbReference type="EMBL" id="HBUF01221725">
    <property type="protein sequence ID" value="CAG6669705.1"/>
    <property type="molecule type" value="Transcribed_RNA"/>
</dbReference>
<dbReference type="InterPro" id="IPR011705">
    <property type="entry name" value="BACK"/>
</dbReference>
<dbReference type="EMBL" id="HBUF01221726">
    <property type="protein sequence ID" value="CAG6669706.1"/>
    <property type="molecule type" value="Transcribed_RNA"/>
</dbReference>
<dbReference type="SUPFAM" id="SSF54695">
    <property type="entry name" value="POZ domain"/>
    <property type="match status" value="2"/>
</dbReference>
<dbReference type="CDD" id="cd18489">
    <property type="entry name" value="BACK_BTBD7"/>
    <property type="match status" value="1"/>
</dbReference>
<dbReference type="CDD" id="cd18284">
    <property type="entry name" value="BTB2_POZ_BTBD7"/>
    <property type="match status" value="1"/>
</dbReference>
<dbReference type="PANTHER" id="PTHR16064:SF3">
    <property type="entry name" value="BTB_POZ DOMAIN-CONTAINING PROTEIN 7"/>
    <property type="match status" value="1"/>
</dbReference>
<proteinExistence type="predicted"/>
<dbReference type="AlphaFoldDB" id="A0A8D9ACE9"/>
<dbReference type="Gene3D" id="1.25.40.420">
    <property type="match status" value="1"/>
</dbReference>
<feature type="domain" description="BTB" evidence="1">
    <location>
        <begin position="127"/>
        <end position="196"/>
    </location>
</feature>